<feature type="region of interest" description="Disordered" evidence="11">
    <location>
        <begin position="1"/>
        <end position="32"/>
    </location>
</feature>
<dbReference type="InterPro" id="IPR027417">
    <property type="entry name" value="P-loop_NTPase"/>
</dbReference>
<dbReference type="InterPro" id="IPR036640">
    <property type="entry name" value="ABC1_TM_sf"/>
</dbReference>
<evidence type="ECO:0000256" key="4">
    <source>
        <dbReference type="ARBA" id="ARBA00022519"/>
    </source>
</evidence>
<keyword evidence="3" id="KW-1003">Cell membrane</keyword>
<evidence type="ECO:0000313" key="16">
    <source>
        <dbReference type="Proteomes" id="UP000578449"/>
    </source>
</evidence>
<dbReference type="InterPro" id="IPR003439">
    <property type="entry name" value="ABC_transporter-like_ATP-bd"/>
</dbReference>
<dbReference type="InterPro" id="IPR011527">
    <property type="entry name" value="ABC1_TM_dom"/>
</dbReference>
<feature type="transmembrane region" description="Helical" evidence="12">
    <location>
        <begin position="199"/>
        <end position="217"/>
    </location>
</feature>
<dbReference type="InterPro" id="IPR017871">
    <property type="entry name" value="ABC_transporter-like_CS"/>
</dbReference>
<dbReference type="GO" id="GO:0005886">
    <property type="term" value="C:plasma membrane"/>
    <property type="evidence" value="ECO:0007669"/>
    <property type="project" value="UniProtKB-SubCell"/>
</dbReference>
<evidence type="ECO:0000256" key="11">
    <source>
        <dbReference type="SAM" id="MobiDB-lite"/>
    </source>
</evidence>
<dbReference type="GO" id="GO:0140359">
    <property type="term" value="F:ABC-type transporter activity"/>
    <property type="evidence" value="ECO:0007669"/>
    <property type="project" value="InterPro"/>
</dbReference>
<name>A0A840P221_9ACTN</name>
<gene>
    <name evidence="15" type="ORF">HNP84_003464</name>
</gene>
<feature type="transmembrane region" description="Helical" evidence="12">
    <location>
        <begin position="96"/>
        <end position="116"/>
    </location>
</feature>
<keyword evidence="9 12" id="KW-0472">Membrane</keyword>
<keyword evidence="6" id="KW-0547">Nucleotide-binding</keyword>
<keyword evidence="2" id="KW-0813">Transport</keyword>
<evidence type="ECO:0000256" key="3">
    <source>
        <dbReference type="ARBA" id="ARBA00022475"/>
    </source>
</evidence>
<dbReference type="Pfam" id="PF00005">
    <property type="entry name" value="ABC_tran"/>
    <property type="match status" value="1"/>
</dbReference>
<dbReference type="GO" id="GO:0016887">
    <property type="term" value="F:ATP hydrolysis activity"/>
    <property type="evidence" value="ECO:0007669"/>
    <property type="project" value="InterPro"/>
</dbReference>
<feature type="domain" description="ABC transporter" evidence="13">
    <location>
        <begin position="375"/>
        <end position="609"/>
    </location>
</feature>
<dbReference type="Gene3D" id="1.20.1560.10">
    <property type="entry name" value="ABC transporter type 1, transmembrane domain"/>
    <property type="match status" value="1"/>
</dbReference>
<evidence type="ECO:0000256" key="1">
    <source>
        <dbReference type="ARBA" id="ARBA00004429"/>
    </source>
</evidence>
<keyword evidence="8 12" id="KW-1133">Transmembrane helix</keyword>
<dbReference type="PROSITE" id="PS00211">
    <property type="entry name" value="ABC_TRANSPORTER_1"/>
    <property type="match status" value="1"/>
</dbReference>
<feature type="domain" description="ABC transmembrane type-1" evidence="14">
    <location>
        <begin position="56"/>
        <end position="344"/>
    </location>
</feature>
<dbReference type="CDD" id="cd07346">
    <property type="entry name" value="ABC_6TM_exporters"/>
    <property type="match status" value="1"/>
</dbReference>
<dbReference type="SUPFAM" id="SSF52540">
    <property type="entry name" value="P-loop containing nucleoside triphosphate hydrolases"/>
    <property type="match status" value="1"/>
</dbReference>
<evidence type="ECO:0000256" key="5">
    <source>
        <dbReference type="ARBA" id="ARBA00022692"/>
    </source>
</evidence>
<proteinExistence type="inferred from homology"/>
<dbReference type="EMBL" id="JACHGN010000006">
    <property type="protein sequence ID" value="MBB5133738.1"/>
    <property type="molecule type" value="Genomic_DNA"/>
</dbReference>
<dbReference type="PROSITE" id="PS50893">
    <property type="entry name" value="ABC_TRANSPORTER_2"/>
    <property type="match status" value="1"/>
</dbReference>
<keyword evidence="4" id="KW-0997">Cell inner membrane</keyword>
<dbReference type="Proteomes" id="UP000578449">
    <property type="component" value="Unassembled WGS sequence"/>
</dbReference>
<evidence type="ECO:0000256" key="8">
    <source>
        <dbReference type="ARBA" id="ARBA00022989"/>
    </source>
</evidence>
<dbReference type="PANTHER" id="PTHR24221">
    <property type="entry name" value="ATP-BINDING CASSETTE SUB-FAMILY B"/>
    <property type="match status" value="1"/>
</dbReference>
<dbReference type="PANTHER" id="PTHR24221:SF654">
    <property type="entry name" value="ATP-BINDING CASSETTE SUB-FAMILY B MEMBER 6"/>
    <property type="match status" value="1"/>
</dbReference>
<keyword evidence="7 15" id="KW-0067">ATP-binding</keyword>
<keyword evidence="5 12" id="KW-0812">Transmembrane</keyword>
<dbReference type="Pfam" id="PF00664">
    <property type="entry name" value="ABC_membrane"/>
    <property type="match status" value="1"/>
</dbReference>
<comment type="caution">
    <text evidence="15">The sequence shown here is derived from an EMBL/GenBank/DDBJ whole genome shotgun (WGS) entry which is preliminary data.</text>
</comment>
<evidence type="ECO:0000259" key="13">
    <source>
        <dbReference type="PROSITE" id="PS50893"/>
    </source>
</evidence>
<comment type="similarity">
    <text evidence="10">Belongs to the ABC transporter superfamily. Siderophore-Fe(3+) uptake transporter (SIUT) (TC 3.A.1.21) family.</text>
</comment>
<dbReference type="RefSeq" id="WP_185050670.1">
    <property type="nucleotide sequence ID" value="NZ_BAABIX010000001.1"/>
</dbReference>
<evidence type="ECO:0000256" key="2">
    <source>
        <dbReference type="ARBA" id="ARBA00022448"/>
    </source>
</evidence>
<evidence type="ECO:0000256" key="10">
    <source>
        <dbReference type="ARBA" id="ARBA00023455"/>
    </source>
</evidence>
<dbReference type="InterPro" id="IPR003593">
    <property type="entry name" value="AAA+_ATPase"/>
</dbReference>
<reference evidence="15 16" key="1">
    <citation type="submission" date="2020-08" db="EMBL/GenBank/DDBJ databases">
        <title>Genomic Encyclopedia of Type Strains, Phase IV (KMG-IV): sequencing the most valuable type-strain genomes for metagenomic binning, comparative biology and taxonomic classification.</title>
        <authorList>
            <person name="Goeker M."/>
        </authorList>
    </citation>
    <scope>NUCLEOTIDE SEQUENCE [LARGE SCALE GENOMIC DNA]</scope>
    <source>
        <strain evidence="15 16">DSM 45615</strain>
    </source>
</reference>
<evidence type="ECO:0000256" key="6">
    <source>
        <dbReference type="ARBA" id="ARBA00022741"/>
    </source>
</evidence>
<feature type="transmembrane region" description="Helical" evidence="12">
    <location>
        <begin position="55"/>
        <end position="76"/>
    </location>
</feature>
<feature type="transmembrane region" description="Helical" evidence="12">
    <location>
        <begin position="170"/>
        <end position="193"/>
    </location>
</feature>
<protein>
    <submittedName>
        <fullName evidence="15">ATP-binding cassette subfamily B protein</fullName>
    </submittedName>
</protein>
<comment type="subcellular location">
    <subcellularLocation>
        <location evidence="1">Cell inner membrane</location>
        <topology evidence="1">Multi-pass membrane protein</topology>
    </subcellularLocation>
</comment>
<evidence type="ECO:0000313" key="15">
    <source>
        <dbReference type="EMBL" id="MBB5133738.1"/>
    </source>
</evidence>
<dbReference type="FunFam" id="3.40.50.300:FF:000221">
    <property type="entry name" value="Multidrug ABC transporter ATP-binding protein"/>
    <property type="match status" value="1"/>
</dbReference>
<dbReference type="GO" id="GO:0005524">
    <property type="term" value="F:ATP binding"/>
    <property type="evidence" value="ECO:0007669"/>
    <property type="project" value="UniProtKB-KW"/>
</dbReference>
<evidence type="ECO:0000256" key="12">
    <source>
        <dbReference type="SAM" id="Phobius"/>
    </source>
</evidence>
<accession>A0A840P221</accession>
<sequence length="616" mass="64219">MTTTGTTPARDTGRQGPPAPPSPGAGRRPQTPENAARLLRAGPLARMLRPVRTHLIVCAVLSAAGAAAGFAPYVAIAEIARAALAAPDATGLAGTVWGWVGIGAAGACARLVLVFASSRLGHYADAELLHHIRVRVIRHLGALPLGWFRAAGSGEVKKALTDDLEDMHQLIAHALGEMVGAATAIAVGLGYLAFVDWRMALVTAGVLVAMVICYRTAMRSMSVHMTRLIAAAGRISAATVEYADGITVVKAFGTGGRVLDRFAEAVREHTAAMRAWVNETRYSSAASRLLSCEMAVLAAVMAVGVPLIGAGELAAADLLPFLVIGIGLPTSITPAIQGGQGLRQGRMAASHIDALLARRALPEPVRPRRPEGHRIEFDRVSFSYDGVTDALSDITAVCEPGTVTALVGPSGAGKSTLASLLPRFYDVTGGAIRIGGADVRDIPAQTLLSSMSLVFQDVALLRDTVAENIRVGRPGADDEDVRRAAMAAQIHEVIERLPQGYETVLGADGGGLSGGERQRLTIARAILSGAPVVVLDEATAALDPDSETAVQQALSKLVAGKTVLVIAHRLHTISGAGRILVLDGGRLAEAGTHDDLIARDGLYARMWRAQRNGDDA</sequence>
<dbReference type="PROSITE" id="PS50929">
    <property type="entry name" value="ABC_TM1F"/>
    <property type="match status" value="1"/>
</dbReference>
<dbReference type="SUPFAM" id="SSF90123">
    <property type="entry name" value="ABC transporter transmembrane region"/>
    <property type="match status" value="1"/>
</dbReference>
<feature type="transmembrane region" description="Helical" evidence="12">
    <location>
        <begin position="289"/>
        <end position="308"/>
    </location>
</feature>
<keyword evidence="16" id="KW-1185">Reference proteome</keyword>
<organism evidence="15 16">
    <name type="scientific">Thermocatellispora tengchongensis</name>
    <dbReference type="NCBI Taxonomy" id="1073253"/>
    <lineage>
        <taxon>Bacteria</taxon>
        <taxon>Bacillati</taxon>
        <taxon>Actinomycetota</taxon>
        <taxon>Actinomycetes</taxon>
        <taxon>Streptosporangiales</taxon>
        <taxon>Streptosporangiaceae</taxon>
        <taxon>Thermocatellispora</taxon>
    </lineage>
</organism>
<evidence type="ECO:0000259" key="14">
    <source>
        <dbReference type="PROSITE" id="PS50929"/>
    </source>
</evidence>
<evidence type="ECO:0000256" key="7">
    <source>
        <dbReference type="ARBA" id="ARBA00022840"/>
    </source>
</evidence>
<dbReference type="AlphaFoldDB" id="A0A840P221"/>
<dbReference type="Gene3D" id="3.40.50.300">
    <property type="entry name" value="P-loop containing nucleotide triphosphate hydrolases"/>
    <property type="match status" value="1"/>
</dbReference>
<dbReference type="SMART" id="SM00382">
    <property type="entry name" value="AAA"/>
    <property type="match status" value="1"/>
</dbReference>
<dbReference type="InterPro" id="IPR039421">
    <property type="entry name" value="Type_1_exporter"/>
</dbReference>
<evidence type="ECO:0000256" key="9">
    <source>
        <dbReference type="ARBA" id="ARBA00023136"/>
    </source>
</evidence>